<accession>A0ABX1QGB9</accession>
<dbReference type="RefSeq" id="WP_169262568.1">
    <property type="nucleotide sequence ID" value="NZ_WTVQ01000064.1"/>
</dbReference>
<dbReference type="EMBL" id="WTVQ01000064">
    <property type="protein sequence ID" value="NMG77439.1"/>
    <property type="molecule type" value="Genomic_DNA"/>
</dbReference>
<feature type="transmembrane region" description="Helical" evidence="1">
    <location>
        <begin position="76"/>
        <end position="95"/>
    </location>
</feature>
<dbReference type="Proteomes" id="UP000648984">
    <property type="component" value="Unassembled WGS sequence"/>
</dbReference>
<keyword evidence="1" id="KW-0472">Membrane</keyword>
<organism evidence="2 3">
    <name type="scientific">Aromatoleum diolicum</name>
    <dbReference type="NCBI Taxonomy" id="75796"/>
    <lineage>
        <taxon>Bacteria</taxon>
        <taxon>Pseudomonadati</taxon>
        <taxon>Pseudomonadota</taxon>
        <taxon>Betaproteobacteria</taxon>
        <taxon>Rhodocyclales</taxon>
        <taxon>Rhodocyclaceae</taxon>
        <taxon>Aromatoleum</taxon>
    </lineage>
</organism>
<evidence type="ECO:0000256" key="1">
    <source>
        <dbReference type="SAM" id="Phobius"/>
    </source>
</evidence>
<evidence type="ECO:0000313" key="3">
    <source>
        <dbReference type="Proteomes" id="UP000648984"/>
    </source>
</evidence>
<proteinExistence type="predicted"/>
<protein>
    <submittedName>
        <fullName evidence="2">Metal-dependent hydrolase</fullName>
    </submittedName>
</protein>
<keyword evidence="3" id="KW-1185">Reference proteome</keyword>
<keyword evidence="2" id="KW-0378">Hydrolase</keyword>
<dbReference type="PANTHER" id="PTHR40031:SF1">
    <property type="entry name" value="MEMBRANE-BOUND METAL-DEPENDENT HYDROLASE"/>
    <property type="match status" value="1"/>
</dbReference>
<feature type="transmembrane region" description="Helical" evidence="1">
    <location>
        <begin position="107"/>
        <end position="129"/>
    </location>
</feature>
<dbReference type="InterPro" id="IPR007404">
    <property type="entry name" value="YdjM-like"/>
</dbReference>
<reference evidence="2 3" key="1">
    <citation type="submission" date="2019-12" db="EMBL/GenBank/DDBJ databases">
        <title>Comparative genomics gives insights into the taxonomy of the Azoarcus-Aromatoleum group and reveals separate origins of nif in the plant-associated Azoarcus and non-plant-associated Aromatoleum sub-groups.</title>
        <authorList>
            <person name="Lafos M."/>
            <person name="Maluk M."/>
            <person name="Batista M."/>
            <person name="Junghare M."/>
            <person name="Carmona M."/>
            <person name="Faoro H."/>
            <person name="Cruz L.M."/>
            <person name="Battistoni F."/>
            <person name="De Souza E."/>
            <person name="Pedrosa F."/>
            <person name="Chen W.-M."/>
            <person name="Poole P.S."/>
            <person name="Dixon R.A."/>
            <person name="James E.K."/>
        </authorList>
    </citation>
    <scope>NUCLEOTIDE SEQUENCE [LARGE SCALE GENOMIC DNA]</scope>
    <source>
        <strain evidence="2 3">22Lin</strain>
    </source>
</reference>
<keyword evidence="1" id="KW-1133">Transmembrane helix</keyword>
<dbReference type="PANTHER" id="PTHR40031">
    <property type="entry name" value="HYPOTHETICAL MEMBRANE SPANNING PROTEIN"/>
    <property type="match status" value="1"/>
</dbReference>
<feature type="transmembrane region" description="Helical" evidence="1">
    <location>
        <begin position="150"/>
        <end position="169"/>
    </location>
</feature>
<gene>
    <name evidence="2" type="ORF">GPA25_22055</name>
</gene>
<keyword evidence="1" id="KW-0812">Transmembrane</keyword>
<comment type="caution">
    <text evidence="2">The sequence shown here is derived from an EMBL/GenBank/DDBJ whole genome shotgun (WGS) entry which is preliminary data.</text>
</comment>
<dbReference type="GO" id="GO:0016787">
    <property type="term" value="F:hydrolase activity"/>
    <property type="evidence" value="ECO:0007669"/>
    <property type="project" value="UniProtKB-KW"/>
</dbReference>
<evidence type="ECO:0000313" key="2">
    <source>
        <dbReference type="EMBL" id="NMG77439.1"/>
    </source>
</evidence>
<dbReference type="Pfam" id="PF04307">
    <property type="entry name" value="YdjM"/>
    <property type="match status" value="1"/>
</dbReference>
<feature type="transmembrane region" description="Helical" evidence="1">
    <location>
        <begin position="175"/>
        <end position="193"/>
    </location>
</feature>
<sequence>MDTLTHALSGAIVGRLLAARQHGATPTATATPSAPATSVPVWQMVAAGAAAAAFPDLDFVLGYVSDLAYLRGHRGVTHSLVMLPLWGALLAWLFARLSRRNGATATPWRAFFGIACAGLLIHIFGDLITQFGTMIFAPISDRRFGWGTTFIIDLAITGLLVAGLVASTLWRHSKLPASIALALVIGWIGVGAVGRGEAIAAARAWAAANGIPAVELDAAPRPASPFNWTAIVFDGEQYHYAHLNTRRSEVLNASPDDNFLRRFSAPYRPVAMAQWQTRARFGNGDTQALARQVWGAEDFAFYRWFAMFPVLDHTENGASGSLCAGFRDLRFEIPGRAEAPFRYGLCSTPGANAWRLYELVTGGRRWIVTQ</sequence>
<dbReference type="InterPro" id="IPR053170">
    <property type="entry name" value="Transcription_regulator"/>
</dbReference>
<name>A0ABX1QGB9_9RHOO</name>